<reference evidence="3" key="1">
    <citation type="submission" date="2023-04" db="EMBL/GenBank/DDBJ databases">
        <authorList>
            <person name="Vijverberg K."/>
            <person name="Xiong W."/>
            <person name="Schranz E."/>
        </authorList>
    </citation>
    <scope>NUCLEOTIDE SEQUENCE</scope>
</reference>
<evidence type="ECO:0008006" key="5">
    <source>
        <dbReference type="Google" id="ProtNLM"/>
    </source>
</evidence>
<evidence type="ECO:0000313" key="3">
    <source>
        <dbReference type="EMBL" id="CAI9275255.1"/>
    </source>
</evidence>
<dbReference type="SUPFAM" id="SSF81383">
    <property type="entry name" value="F-box domain"/>
    <property type="match status" value="1"/>
</dbReference>
<feature type="domain" description="F-box/LRR-repeat protein 15/At3g58940/PEG3-like LRR" evidence="2">
    <location>
        <begin position="146"/>
        <end position="283"/>
    </location>
</feature>
<dbReference type="InterPro" id="IPR036047">
    <property type="entry name" value="F-box-like_dom_sf"/>
</dbReference>
<organism evidence="3 4">
    <name type="scientific">Lactuca saligna</name>
    <name type="common">Willowleaf lettuce</name>
    <dbReference type="NCBI Taxonomy" id="75948"/>
    <lineage>
        <taxon>Eukaryota</taxon>
        <taxon>Viridiplantae</taxon>
        <taxon>Streptophyta</taxon>
        <taxon>Embryophyta</taxon>
        <taxon>Tracheophyta</taxon>
        <taxon>Spermatophyta</taxon>
        <taxon>Magnoliopsida</taxon>
        <taxon>eudicotyledons</taxon>
        <taxon>Gunneridae</taxon>
        <taxon>Pentapetalae</taxon>
        <taxon>asterids</taxon>
        <taxon>campanulids</taxon>
        <taxon>Asterales</taxon>
        <taxon>Asteraceae</taxon>
        <taxon>Cichorioideae</taxon>
        <taxon>Cichorieae</taxon>
        <taxon>Lactucinae</taxon>
        <taxon>Lactuca</taxon>
    </lineage>
</organism>
<feature type="domain" description="F-box" evidence="1">
    <location>
        <begin position="49"/>
        <end position="87"/>
    </location>
</feature>
<dbReference type="InterPro" id="IPR032675">
    <property type="entry name" value="LRR_dom_sf"/>
</dbReference>
<keyword evidence="4" id="KW-1185">Reference proteome</keyword>
<dbReference type="PANTHER" id="PTHR32212">
    <property type="entry name" value="CYCLIN-LIKE F-BOX"/>
    <property type="match status" value="1"/>
</dbReference>
<dbReference type="InterPro" id="IPR001810">
    <property type="entry name" value="F-box_dom"/>
</dbReference>
<dbReference type="Gene3D" id="3.80.10.10">
    <property type="entry name" value="Ribonuclease Inhibitor"/>
    <property type="match status" value="1"/>
</dbReference>
<dbReference type="Pfam" id="PF24758">
    <property type="entry name" value="LRR_At5g56370"/>
    <property type="match status" value="1"/>
</dbReference>
<accession>A0AA35YJQ3</accession>
<gene>
    <name evidence="3" type="ORF">LSALG_LOCUS15290</name>
</gene>
<name>A0AA35YJQ3_LACSI</name>
<dbReference type="Pfam" id="PF00646">
    <property type="entry name" value="F-box"/>
    <property type="match status" value="1"/>
</dbReference>
<dbReference type="AlphaFoldDB" id="A0AA35YJQ3"/>
<dbReference type="PANTHER" id="PTHR32212:SF461">
    <property type="entry name" value="F-BOX DOMAIN-CONTAINING PROTEIN"/>
    <property type="match status" value="1"/>
</dbReference>
<evidence type="ECO:0000259" key="1">
    <source>
        <dbReference type="Pfam" id="PF00646"/>
    </source>
</evidence>
<dbReference type="EMBL" id="OX465079">
    <property type="protein sequence ID" value="CAI9275255.1"/>
    <property type="molecule type" value="Genomic_DNA"/>
</dbReference>
<evidence type="ECO:0000259" key="2">
    <source>
        <dbReference type="Pfam" id="PF24758"/>
    </source>
</evidence>
<dbReference type="InterPro" id="IPR055411">
    <property type="entry name" value="LRR_FXL15/At3g58940/PEG3-like"/>
</dbReference>
<sequence length="511" mass="58777">MQLFLFYGNGGDPLNRCKSVEIQQRMEFDQDNIRPVVEEEEEEEEEDRLSRLPDEVIRNILSCIDMKFGVQTCLLSTRWKLVWTSIPCLNFSSRKFGCLQKFSEFVTNVLSKRNNQIQVSSINLVFSHRQDYCEVIVRKIANYAFSHNIQQLNVADDDPNRLHEFPACLFSSHSLKHFTLRNCCIKSPPTTPWDFPALTTLHLSYIVLMSNKTTKDSVHDNIFTKCVNLKDLTLEHFRLMGMKVFDMVAPRLSNLILIEGRNVKVVNVIAPQLENLTIIDTSLEYLNAPAGVSSLCYKCYYGPPLQLSKDGFHSLNHVNICCLGCYPVFEDARKIINILQELHSVKYLTLNVQIIECISSFPDYLSHLPSPFGNLICLSMDSRMNVDAYKVRMCSAARNFLFDNSPNATFTMDLPEETPGLAVTPIDWWRYVRKYTFTVSTAAIVDDSHVFKKTKKDKKKKEEEKKLSRLDAIMVIQRAFRAYVIRRSQALCLLRDQAVAKGEVLKDLWAC</sequence>
<dbReference type="Proteomes" id="UP001177003">
    <property type="component" value="Chromosome 3"/>
</dbReference>
<protein>
    <recommendedName>
        <fullName evidence="5">F-box domain-containing protein</fullName>
    </recommendedName>
</protein>
<evidence type="ECO:0000313" key="4">
    <source>
        <dbReference type="Proteomes" id="UP001177003"/>
    </source>
</evidence>
<proteinExistence type="predicted"/>
<dbReference type="SUPFAM" id="SSF52058">
    <property type="entry name" value="L domain-like"/>
    <property type="match status" value="1"/>
</dbReference>